<dbReference type="SUPFAM" id="SSF46785">
    <property type="entry name" value="Winged helix' DNA-binding domain"/>
    <property type="match status" value="1"/>
</dbReference>
<evidence type="ECO:0000313" key="1">
    <source>
        <dbReference type="EMBL" id="ALS75772.1"/>
    </source>
</evidence>
<evidence type="ECO:0000313" key="2">
    <source>
        <dbReference type="Proteomes" id="UP000067683"/>
    </source>
</evidence>
<dbReference type="OrthoDB" id="5949858at2"/>
<dbReference type="RefSeq" id="WP_058382475.1">
    <property type="nucleotide sequence ID" value="NZ_CP013659.2"/>
</dbReference>
<protein>
    <submittedName>
        <fullName evidence="1">Uncharacterized protein</fullName>
    </submittedName>
</protein>
<dbReference type="EMBL" id="CP013659">
    <property type="protein sequence ID" value="ALS75772.1"/>
    <property type="molecule type" value="Genomic_DNA"/>
</dbReference>
<dbReference type="Gene3D" id="6.10.140.2180">
    <property type="match status" value="1"/>
</dbReference>
<name>A0A0U2Z993_9BACL</name>
<accession>A0A0U2Z993</accession>
<dbReference type="Gene3D" id="1.10.10.10">
    <property type="entry name" value="Winged helix-like DNA-binding domain superfamily/Winged helix DNA-binding domain"/>
    <property type="match status" value="1"/>
</dbReference>
<proteinExistence type="predicted"/>
<keyword evidence="2" id="KW-1185">Reference proteome</keyword>
<sequence length="172" mass="20303">MEFDLFKNQVRFKIALELIDVEEGLSILQLNKLLKEVSQATLYRHVNSMVEDDLLKVVGINRSGKVEEKLYALNTQAYKVSQEDWQSATYSERIRFITYYFMYILQNYKNYHERSVEEQTQDQSTFSLVKLNLTDESFNEFQSELSSLMEKYYHAQEPEEGTERAVSLVIIP</sequence>
<dbReference type="STRING" id="200991.AUC31_11440"/>
<reference evidence="1" key="1">
    <citation type="submission" date="2016-01" db="EMBL/GenBank/DDBJ databases">
        <title>Complete genome of Planococcus rifietoensis type strain M8.</title>
        <authorList>
            <person name="See-Too W.S."/>
        </authorList>
    </citation>
    <scope>NUCLEOTIDE SEQUENCE [LARGE SCALE GENOMIC DNA]</scope>
    <source>
        <strain evidence="1">M8</strain>
    </source>
</reference>
<dbReference type="NCBIfam" id="NF005061">
    <property type="entry name" value="PRK06474.1"/>
    <property type="match status" value="1"/>
</dbReference>
<dbReference type="AlphaFoldDB" id="A0A0U2Z993"/>
<gene>
    <name evidence="1" type="ORF">AUC31_11440</name>
</gene>
<dbReference type="KEGG" id="prt:AUC31_11440"/>
<organism evidence="1 2">
    <name type="scientific">Planococcus rifietoensis</name>
    <dbReference type="NCBI Taxonomy" id="200991"/>
    <lineage>
        <taxon>Bacteria</taxon>
        <taxon>Bacillati</taxon>
        <taxon>Bacillota</taxon>
        <taxon>Bacilli</taxon>
        <taxon>Bacillales</taxon>
        <taxon>Caryophanaceae</taxon>
        <taxon>Planococcus</taxon>
    </lineage>
</organism>
<dbReference type="InterPro" id="IPR036390">
    <property type="entry name" value="WH_DNA-bd_sf"/>
</dbReference>
<dbReference type="Proteomes" id="UP000067683">
    <property type="component" value="Chromosome"/>
</dbReference>
<dbReference type="InterPro" id="IPR036388">
    <property type="entry name" value="WH-like_DNA-bd_sf"/>
</dbReference>